<dbReference type="Pfam" id="PF07715">
    <property type="entry name" value="Plug"/>
    <property type="match status" value="1"/>
</dbReference>
<keyword evidence="3 10" id="KW-1134">Transmembrane beta strand</keyword>
<keyword evidence="7 10" id="KW-0472">Membrane</keyword>
<evidence type="ECO:0000259" key="12">
    <source>
        <dbReference type="Pfam" id="PF00593"/>
    </source>
</evidence>
<comment type="subcellular location">
    <subcellularLocation>
        <location evidence="1 10">Cell outer membrane</location>
        <topology evidence="1 10">Multi-pass membrane protein</topology>
    </subcellularLocation>
</comment>
<keyword evidence="2 10" id="KW-0813">Transport</keyword>
<evidence type="ECO:0000256" key="10">
    <source>
        <dbReference type="PROSITE-ProRule" id="PRU01360"/>
    </source>
</evidence>
<name>A0A1V9G137_9BACT</name>
<dbReference type="PANTHER" id="PTHR30069:SF29">
    <property type="entry name" value="HEMOGLOBIN AND HEMOGLOBIN-HAPTOGLOBIN-BINDING PROTEIN 1-RELATED"/>
    <property type="match status" value="1"/>
</dbReference>
<evidence type="ECO:0000256" key="2">
    <source>
        <dbReference type="ARBA" id="ARBA00022448"/>
    </source>
</evidence>
<feature type="domain" description="TonB-dependent receptor-like beta-barrel" evidence="12">
    <location>
        <begin position="373"/>
        <end position="827"/>
    </location>
</feature>
<comment type="caution">
    <text evidence="14">The sequence shown here is derived from an EMBL/GenBank/DDBJ whole genome shotgun (WGS) entry which is preliminary data.</text>
</comment>
<evidence type="ECO:0000259" key="13">
    <source>
        <dbReference type="Pfam" id="PF07715"/>
    </source>
</evidence>
<dbReference type="PROSITE" id="PS52016">
    <property type="entry name" value="TONB_DEPENDENT_REC_3"/>
    <property type="match status" value="1"/>
</dbReference>
<dbReference type="Gene3D" id="2.170.130.10">
    <property type="entry name" value="TonB-dependent receptor, plug domain"/>
    <property type="match status" value="1"/>
</dbReference>
<organism evidence="14 15">
    <name type="scientific">Niastella vici</name>
    <dbReference type="NCBI Taxonomy" id="1703345"/>
    <lineage>
        <taxon>Bacteria</taxon>
        <taxon>Pseudomonadati</taxon>
        <taxon>Bacteroidota</taxon>
        <taxon>Chitinophagia</taxon>
        <taxon>Chitinophagales</taxon>
        <taxon>Chitinophagaceae</taxon>
        <taxon>Niastella</taxon>
    </lineage>
</organism>
<dbReference type="SUPFAM" id="SSF56935">
    <property type="entry name" value="Porins"/>
    <property type="match status" value="1"/>
</dbReference>
<dbReference type="GO" id="GO:0044718">
    <property type="term" value="P:siderophore transmembrane transport"/>
    <property type="evidence" value="ECO:0007669"/>
    <property type="project" value="TreeGrafter"/>
</dbReference>
<evidence type="ECO:0000256" key="6">
    <source>
        <dbReference type="ARBA" id="ARBA00023077"/>
    </source>
</evidence>
<evidence type="ECO:0000256" key="4">
    <source>
        <dbReference type="ARBA" id="ARBA00022692"/>
    </source>
</evidence>
<evidence type="ECO:0000256" key="8">
    <source>
        <dbReference type="ARBA" id="ARBA00023170"/>
    </source>
</evidence>
<dbReference type="AlphaFoldDB" id="A0A1V9G137"/>
<feature type="domain" description="TonB-dependent receptor plug" evidence="13">
    <location>
        <begin position="60"/>
        <end position="168"/>
    </location>
</feature>
<proteinExistence type="inferred from homology"/>
<dbReference type="OrthoDB" id="1109208at2"/>
<dbReference type="PANTHER" id="PTHR30069">
    <property type="entry name" value="TONB-DEPENDENT OUTER MEMBRANE RECEPTOR"/>
    <property type="match status" value="1"/>
</dbReference>
<evidence type="ECO:0000256" key="7">
    <source>
        <dbReference type="ARBA" id="ARBA00023136"/>
    </source>
</evidence>
<evidence type="ECO:0000256" key="5">
    <source>
        <dbReference type="ARBA" id="ARBA00022729"/>
    </source>
</evidence>
<evidence type="ECO:0000256" key="3">
    <source>
        <dbReference type="ARBA" id="ARBA00022452"/>
    </source>
</evidence>
<dbReference type="GO" id="GO:0015344">
    <property type="term" value="F:siderophore uptake transmembrane transporter activity"/>
    <property type="evidence" value="ECO:0007669"/>
    <property type="project" value="TreeGrafter"/>
</dbReference>
<keyword evidence="8 14" id="KW-0675">Receptor</keyword>
<dbReference type="Pfam" id="PF00593">
    <property type="entry name" value="TonB_dep_Rec_b-barrel"/>
    <property type="match status" value="1"/>
</dbReference>
<sequence length="854" mass="95770">MHIARLCANLSAKKIISGVVCSFVSTALVAQEKQPEPDTVRKVNVLQEIVISASRLSEKQLTAPVSISKLSNSQIQQTAAPGFFDAIGSMKGVHMIVPGMGFKIINTRGFSNTTNVRFVQMIDNIDNQSPHIGAPIANALSPGDLDIDHVEVIQGVASALYGMNATNGLASFTTKDPFTTQGFSIQQQVAVNHVSDPNDVAPRVYNQTDLRWAKVVGKKWAFKINAGYNRGYDWIADNHDDLNPSANQTVGLTGADNPAYDAVNGYGNESSNRKTLTLGGKNYVVSRTGYYERDVADYRLQNVKGDVSLYYRPNENSQISYTYRTAFLNNTYQRSNRFRLQDYLLQQHIVQFKNALLQARAYITSENTGHSYNLRSMAENMDVSFKDNNKWFADYTTAFNSAASSHDVATAHHMARDAADYGRLQPRTPEFKDKLKQLQEINNWDIGAALKVKAHLVHTEAAFDLGKLLHTNYNLQIGADFRDYIIVPDGNYFINPTDSGHNLNYTSYGFFIHASKRLLHDKLQLSAVLRGTGYEYFNLKWNPRLTAVYELTRNDFVRFSYQNGYRFPSIFEGFSNINSGGVKRVGGLKVMSHGVFESSWLKSSIDAFTTAVNKDVNSSGLSQAAAIEKEKGILQRNTYTYLKPEQMHSFEVGYRSIFSSRFSVDVDFYYNFYSNFIAQIEASIPNTSDNAQIPAYLYDKNKQGRYRLWTNSKTIVHNYGAEIELLYLINNKYSLSGNASYQTLKRTNTNDGLEDGFNTPGWMVNAGVRGTNVYKNLGFNVAAKYQSKFYYQSFLVNGNVPAIFNADAMVQYTFTRPGLNIKLGATNFLNHSYYSILGGPQIGGFYYTTVTYSL</sequence>
<protein>
    <submittedName>
        <fullName evidence="14">TonB-dependent receptor</fullName>
    </submittedName>
</protein>
<keyword evidence="9 10" id="KW-0998">Cell outer membrane</keyword>
<keyword evidence="6 11" id="KW-0798">TonB box</keyword>
<evidence type="ECO:0000313" key="15">
    <source>
        <dbReference type="Proteomes" id="UP000192796"/>
    </source>
</evidence>
<keyword evidence="5" id="KW-0732">Signal</keyword>
<evidence type="ECO:0000313" key="14">
    <source>
        <dbReference type="EMBL" id="OQP64284.1"/>
    </source>
</evidence>
<dbReference type="Proteomes" id="UP000192796">
    <property type="component" value="Unassembled WGS sequence"/>
</dbReference>
<gene>
    <name evidence="14" type="ORF">A3860_20115</name>
</gene>
<dbReference type="EMBL" id="LVYD01000042">
    <property type="protein sequence ID" value="OQP64284.1"/>
    <property type="molecule type" value="Genomic_DNA"/>
</dbReference>
<dbReference type="GO" id="GO:0009279">
    <property type="term" value="C:cell outer membrane"/>
    <property type="evidence" value="ECO:0007669"/>
    <property type="project" value="UniProtKB-SubCell"/>
</dbReference>
<dbReference type="InterPro" id="IPR037066">
    <property type="entry name" value="Plug_dom_sf"/>
</dbReference>
<keyword evidence="15" id="KW-1185">Reference proteome</keyword>
<evidence type="ECO:0000256" key="9">
    <source>
        <dbReference type="ARBA" id="ARBA00023237"/>
    </source>
</evidence>
<dbReference type="InterPro" id="IPR039426">
    <property type="entry name" value="TonB-dep_rcpt-like"/>
</dbReference>
<dbReference type="STRING" id="1703345.A3860_20115"/>
<evidence type="ECO:0000256" key="11">
    <source>
        <dbReference type="RuleBase" id="RU003357"/>
    </source>
</evidence>
<accession>A0A1V9G137</accession>
<reference evidence="14 15" key="1">
    <citation type="submission" date="2016-03" db="EMBL/GenBank/DDBJ databases">
        <title>Niastella vici sp. nov., isolated from farmland soil.</title>
        <authorList>
            <person name="Chen L."/>
            <person name="Wang D."/>
            <person name="Yang S."/>
            <person name="Wang G."/>
        </authorList>
    </citation>
    <scope>NUCLEOTIDE SEQUENCE [LARGE SCALE GENOMIC DNA]</scope>
    <source>
        <strain evidence="14 15">DJ57</strain>
    </source>
</reference>
<dbReference type="InterPro" id="IPR036942">
    <property type="entry name" value="Beta-barrel_TonB_sf"/>
</dbReference>
<dbReference type="InterPro" id="IPR012910">
    <property type="entry name" value="Plug_dom"/>
</dbReference>
<evidence type="ECO:0000256" key="1">
    <source>
        <dbReference type="ARBA" id="ARBA00004571"/>
    </source>
</evidence>
<comment type="similarity">
    <text evidence="10 11">Belongs to the TonB-dependent receptor family.</text>
</comment>
<dbReference type="InterPro" id="IPR000531">
    <property type="entry name" value="Beta-barrel_TonB"/>
</dbReference>
<keyword evidence="4 10" id="KW-0812">Transmembrane</keyword>
<dbReference type="Gene3D" id="2.40.170.20">
    <property type="entry name" value="TonB-dependent receptor, beta-barrel domain"/>
    <property type="match status" value="1"/>
</dbReference>